<dbReference type="AlphaFoldDB" id="A0A6A5QDU2"/>
<dbReference type="Pfam" id="PF01494">
    <property type="entry name" value="FAD_binding_3"/>
    <property type="match status" value="2"/>
</dbReference>
<evidence type="ECO:0000256" key="2">
    <source>
        <dbReference type="ARBA" id="ARBA00022630"/>
    </source>
</evidence>
<feature type="domain" description="FAD-binding" evidence="6">
    <location>
        <begin position="14"/>
        <end position="175"/>
    </location>
</feature>
<sequence length="472" mass="53019">MIDQHHPSPRPFRIVIVGAGLVGLSLSHALQLANIDHVVLEKHDKIVSIHGAALMIYPAVARIFDQFGILESIHKSITPIQRETERWPDGSVSMRGKNLRVLSEKFDMPVILFDRQRCVTHLYDGLPDKSKVRTSARVDRIEHTETGVKVYLTDGTFEEGDIVIGADGVHSRVRQVMWDYAAEHEPDTIPDSDKQALFTEYKGLFGVSDHKGLDLGPADVNIIMGQDTTELVFTQPGIVYWAVVYKDEYSQPPTPFRLNQTEQDAVAARFKDIKLGPNLTFQDVYQAKTRSGILNIEEGILSQWHVGRMVLVGDSAHKMTADIGIGANMAIESAVTLCNVLQAHLSQHPRDYHPTPSQVSALFANYQAQRFVRAKTFMTLSGKVTRMRSFQSAWKRFFIMYIATTRWMQRVQSEGLIEGLAQGPKLNYAPTRTINVDAEGWKMEPKRTPWVVYVLLTSAVAVGATYFISSRL</sequence>
<dbReference type="InterPro" id="IPR002938">
    <property type="entry name" value="FAD-bd"/>
</dbReference>
<evidence type="ECO:0000259" key="6">
    <source>
        <dbReference type="Pfam" id="PF01494"/>
    </source>
</evidence>
<feature type="domain" description="FAD-binding" evidence="6">
    <location>
        <begin position="293"/>
        <end position="348"/>
    </location>
</feature>
<dbReference type="PANTHER" id="PTHR47356">
    <property type="entry name" value="FAD-DEPENDENT MONOOXYGENASE ASQG-RELATED"/>
    <property type="match status" value="1"/>
</dbReference>
<accession>A0A6A5QDU2</accession>
<dbReference type="Gene3D" id="3.50.50.60">
    <property type="entry name" value="FAD/NAD(P)-binding domain"/>
    <property type="match status" value="1"/>
</dbReference>
<dbReference type="PANTHER" id="PTHR47356:SF2">
    <property type="entry name" value="FAD-BINDING DOMAIN-CONTAINING PROTEIN-RELATED"/>
    <property type="match status" value="1"/>
</dbReference>
<feature type="transmembrane region" description="Helical" evidence="5">
    <location>
        <begin position="450"/>
        <end position="468"/>
    </location>
</feature>
<keyword evidence="8" id="KW-1185">Reference proteome</keyword>
<dbReference type="GO" id="GO:0071949">
    <property type="term" value="F:FAD binding"/>
    <property type="evidence" value="ECO:0007669"/>
    <property type="project" value="InterPro"/>
</dbReference>
<keyword evidence="5" id="KW-0812">Transmembrane</keyword>
<evidence type="ECO:0000256" key="5">
    <source>
        <dbReference type="SAM" id="Phobius"/>
    </source>
</evidence>
<gene>
    <name evidence="7" type="ORF">BDU57DRAFT_520810</name>
</gene>
<name>A0A6A5QDU2_AMPQU</name>
<dbReference type="InterPro" id="IPR050562">
    <property type="entry name" value="FAD_mOase_fung"/>
</dbReference>
<keyword evidence="5" id="KW-0472">Membrane</keyword>
<keyword evidence="5" id="KW-1133">Transmembrane helix</keyword>
<evidence type="ECO:0000313" key="8">
    <source>
        <dbReference type="Proteomes" id="UP000800096"/>
    </source>
</evidence>
<protein>
    <recommendedName>
        <fullName evidence="6">FAD-binding domain-containing protein</fullName>
    </recommendedName>
</protein>
<keyword evidence="4" id="KW-0560">Oxidoreductase</keyword>
<proteinExistence type="inferred from homology"/>
<evidence type="ECO:0000256" key="4">
    <source>
        <dbReference type="ARBA" id="ARBA00023002"/>
    </source>
</evidence>
<organism evidence="7 8">
    <name type="scientific">Ampelomyces quisqualis</name>
    <name type="common">Powdery mildew agent</name>
    <dbReference type="NCBI Taxonomy" id="50730"/>
    <lineage>
        <taxon>Eukaryota</taxon>
        <taxon>Fungi</taxon>
        <taxon>Dikarya</taxon>
        <taxon>Ascomycota</taxon>
        <taxon>Pezizomycotina</taxon>
        <taxon>Dothideomycetes</taxon>
        <taxon>Pleosporomycetidae</taxon>
        <taxon>Pleosporales</taxon>
        <taxon>Pleosporineae</taxon>
        <taxon>Phaeosphaeriaceae</taxon>
        <taxon>Ampelomyces</taxon>
    </lineage>
</organism>
<reference evidence="7" key="1">
    <citation type="journal article" date="2020" name="Stud. Mycol.">
        <title>101 Dothideomycetes genomes: a test case for predicting lifestyles and emergence of pathogens.</title>
        <authorList>
            <person name="Haridas S."/>
            <person name="Albert R."/>
            <person name="Binder M."/>
            <person name="Bloem J."/>
            <person name="Labutti K."/>
            <person name="Salamov A."/>
            <person name="Andreopoulos B."/>
            <person name="Baker S."/>
            <person name="Barry K."/>
            <person name="Bills G."/>
            <person name="Bluhm B."/>
            <person name="Cannon C."/>
            <person name="Castanera R."/>
            <person name="Culley D."/>
            <person name="Daum C."/>
            <person name="Ezra D."/>
            <person name="Gonzalez J."/>
            <person name="Henrissat B."/>
            <person name="Kuo A."/>
            <person name="Liang C."/>
            <person name="Lipzen A."/>
            <person name="Lutzoni F."/>
            <person name="Magnuson J."/>
            <person name="Mondo S."/>
            <person name="Nolan M."/>
            <person name="Ohm R."/>
            <person name="Pangilinan J."/>
            <person name="Park H.-J."/>
            <person name="Ramirez L."/>
            <person name="Alfaro M."/>
            <person name="Sun H."/>
            <person name="Tritt A."/>
            <person name="Yoshinaga Y."/>
            <person name="Zwiers L.-H."/>
            <person name="Turgeon B."/>
            <person name="Goodwin S."/>
            <person name="Spatafora J."/>
            <person name="Crous P."/>
            <person name="Grigoriev I."/>
        </authorList>
    </citation>
    <scope>NUCLEOTIDE SEQUENCE</scope>
    <source>
        <strain evidence="7">HMLAC05119</strain>
    </source>
</reference>
<evidence type="ECO:0000256" key="3">
    <source>
        <dbReference type="ARBA" id="ARBA00022827"/>
    </source>
</evidence>
<evidence type="ECO:0000256" key="1">
    <source>
        <dbReference type="ARBA" id="ARBA00007992"/>
    </source>
</evidence>
<dbReference type="OrthoDB" id="2431938at2759"/>
<dbReference type="GO" id="GO:0004497">
    <property type="term" value="F:monooxygenase activity"/>
    <property type="evidence" value="ECO:0007669"/>
    <property type="project" value="InterPro"/>
</dbReference>
<evidence type="ECO:0000313" key="7">
    <source>
        <dbReference type="EMBL" id="KAF1913791.1"/>
    </source>
</evidence>
<dbReference type="PRINTS" id="PR00420">
    <property type="entry name" value="RNGMNOXGNASE"/>
</dbReference>
<dbReference type="SUPFAM" id="SSF51905">
    <property type="entry name" value="FAD/NAD(P)-binding domain"/>
    <property type="match status" value="1"/>
</dbReference>
<dbReference type="Proteomes" id="UP000800096">
    <property type="component" value="Unassembled WGS sequence"/>
</dbReference>
<keyword evidence="2" id="KW-0285">Flavoprotein</keyword>
<comment type="similarity">
    <text evidence="1">Belongs to the paxM FAD-dependent monooxygenase family.</text>
</comment>
<keyword evidence="3" id="KW-0274">FAD</keyword>
<dbReference type="InterPro" id="IPR036188">
    <property type="entry name" value="FAD/NAD-bd_sf"/>
</dbReference>
<dbReference type="EMBL" id="ML979138">
    <property type="protein sequence ID" value="KAF1913791.1"/>
    <property type="molecule type" value="Genomic_DNA"/>
</dbReference>